<feature type="transmembrane region" description="Helical" evidence="1">
    <location>
        <begin position="507"/>
        <end position="528"/>
    </location>
</feature>
<organism evidence="4 5">
    <name type="scientific">Candidatus Fervidibacter japonicus</name>
    <dbReference type="NCBI Taxonomy" id="2035412"/>
    <lineage>
        <taxon>Bacteria</taxon>
        <taxon>Candidatus Fervidibacterota</taxon>
        <taxon>Candidatus Fervidibacter</taxon>
    </lineage>
</organism>
<feature type="transmembrane region" description="Helical" evidence="1">
    <location>
        <begin position="635"/>
        <end position="657"/>
    </location>
</feature>
<feature type="domain" description="DUF6785" evidence="3">
    <location>
        <begin position="23"/>
        <end position="531"/>
    </location>
</feature>
<evidence type="ECO:0000313" key="5">
    <source>
        <dbReference type="Proteomes" id="UP000236173"/>
    </source>
</evidence>
<evidence type="ECO:0000256" key="1">
    <source>
        <dbReference type="SAM" id="Phobius"/>
    </source>
</evidence>
<dbReference type="InterPro" id="IPR046711">
    <property type="entry name" value="DUF6784"/>
</dbReference>
<feature type="transmembrane region" description="Helical" evidence="1">
    <location>
        <begin position="91"/>
        <end position="113"/>
    </location>
</feature>
<protein>
    <submittedName>
        <fullName evidence="4">Uncharacterized protein</fullName>
    </submittedName>
</protein>
<reference evidence="5" key="1">
    <citation type="submission" date="2017-09" db="EMBL/GenBank/DDBJ databases">
        <title>Metaegenomics of thermophilic ammonia-oxidizing enrichment culture.</title>
        <authorList>
            <person name="Kato S."/>
            <person name="Suzuki K."/>
        </authorList>
    </citation>
    <scope>NUCLEOTIDE SEQUENCE [LARGE SCALE GENOMIC DNA]</scope>
</reference>
<keyword evidence="1" id="KW-1133">Transmembrane helix</keyword>
<dbReference type="AlphaFoldDB" id="A0A2H5XAF2"/>
<dbReference type="Proteomes" id="UP000236173">
    <property type="component" value="Unassembled WGS sequence"/>
</dbReference>
<dbReference type="Pfam" id="PF20580">
    <property type="entry name" value="DUF6784"/>
    <property type="match status" value="1"/>
</dbReference>
<feature type="transmembrane region" description="Helical" evidence="1">
    <location>
        <begin position="387"/>
        <end position="406"/>
    </location>
</feature>
<feature type="transmembrane region" description="Helical" evidence="1">
    <location>
        <begin position="565"/>
        <end position="585"/>
    </location>
</feature>
<gene>
    <name evidence="4" type="ORF">HRbin17_00641</name>
</gene>
<dbReference type="InterPro" id="IPR046712">
    <property type="entry name" value="DUF6785"/>
</dbReference>
<feature type="transmembrane region" description="Helical" evidence="1">
    <location>
        <begin position="61"/>
        <end position="79"/>
    </location>
</feature>
<feature type="transmembrane region" description="Helical" evidence="1">
    <location>
        <begin position="299"/>
        <end position="317"/>
    </location>
</feature>
<feature type="transmembrane region" description="Helical" evidence="1">
    <location>
        <begin position="231"/>
        <end position="252"/>
    </location>
</feature>
<feature type="domain" description="DUF6784" evidence="2">
    <location>
        <begin position="565"/>
        <end position="657"/>
    </location>
</feature>
<name>A0A2H5XAF2_9BACT</name>
<feature type="transmembrane region" description="Helical" evidence="1">
    <location>
        <begin position="173"/>
        <end position="195"/>
    </location>
</feature>
<feature type="transmembrane region" description="Helical" evidence="1">
    <location>
        <begin position="26"/>
        <end position="46"/>
    </location>
</feature>
<proteinExistence type="predicted"/>
<sequence length="666" mass="73946">MAAERVTAATPLRVAVPAEGQVRWHAIGLAFVLTAVFSAASGWAALLRHEILGTGYLPRGGVPLFLLVVFSNAVLRRVFPAWALTRTELVFFFALLLAVAAVSGQEFGIHFYLNLLGLVYYSGPQSQWFNMFTEHVPSWLLPSKQWRDPAILWAFEGMPAGARPPLGEWVVPLLAWTPYILGVYALVVCLCGLFARHWEEHERLLYPLTQIPLELASTQDHLIPPVLRRPLFWVGFVLAAVPLSLRGLHLYFPQVPDPRLQRTMAELFGLAPNAPLFATGPLTAFNGLLAHIYPEMIGIAYLLAQEVGLSLWLFMFVRHLQVAARIALGQDMYHAEFLTYQTLAAYVVMAAGTIWMARGYLKTIVQETMTTVARRLRGEKRTPPPEAWALMGTALAFAVLLVWGRWVAGVSVLWAGVMLVGLMVASLVIARVVAETGIYIYSAPFRINQVLFEVLGRDRLGARNIVLLTAMSWVQIRSTGTMAAGYLSNAMRLSSTVGMERKAAGLWMLLAIAITVAVCHGVIPTVIYEYGVPKLSWWARSAGLNTANLIGQYLTVERPMTGHHWAGMAVGALICWGLMKLRLTLSNFPLHPLGFVTWMGWPIDRYWLSIFVGWVVKALVVRYGGYRGFGVLRPLAYGLIVGGTTTLTFWILLRLLFPTSESLIYD</sequence>
<accession>A0A2H5XAF2</accession>
<feature type="transmembrane region" description="Helical" evidence="1">
    <location>
        <begin position="337"/>
        <end position="357"/>
    </location>
</feature>
<comment type="caution">
    <text evidence="4">The sequence shown here is derived from an EMBL/GenBank/DDBJ whole genome shotgun (WGS) entry which is preliminary data.</text>
</comment>
<evidence type="ECO:0000313" key="4">
    <source>
        <dbReference type="EMBL" id="GBC98144.1"/>
    </source>
</evidence>
<keyword evidence="1" id="KW-0812">Transmembrane</keyword>
<evidence type="ECO:0000259" key="3">
    <source>
        <dbReference type="Pfam" id="PF20581"/>
    </source>
</evidence>
<keyword evidence="1" id="KW-0472">Membrane</keyword>
<dbReference type="Pfam" id="PF20581">
    <property type="entry name" value="DUF6785"/>
    <property type="match status" value="1"/>
</dbReference>
<feature type="transmembrane region" description="Helical" evidence="1">
    <location>
        <begin position="272"/>
        <end position="292"/>
    </location>
</feature>
<feature type="transmembrane region" description="Helical" evidence="1">
    <location>
        <begin position="605"/>
        <end position="623"/>
    </location>
</feature>
<dbReference type="EMBL" id="BEHT01000006">
    <property type="protein sequence ID" value="GBC98144.1"/>
    <property type="molecule type" value="Genomic_DNA"/>
</dbReference>
<evidence type="ECO:0000259" key="2">
    <source>
        <dbReference type="Pfam" id="PF20580"/>
    </source>
</evidence>
<feature type="transmembrane region" description="Helical" evidence="1">
    <location>
        <begin position="412"/>
        <end position="434"/>
    </location>
</feature>